<dbReference type="InParanoid" id="H2Y6Y9"/>
<name>H2Y6Y9_CIOSA</name>
<dbReference type="Gene3D" id="3.40.50.410">
    <property type="entry name" value="von Willebrand factor, type A domain"/>
    <property type="match status" value="1"/>
</dbReference>
<sequence>MNSTRFNDTLTKKVLVLLTDGQSNDRSNLAANSAFIRSLNITTIAVGVKADVLQELQIIANGEVGNNNRVYELSDFANLDSIVQSIFQQIERISLEGSSSSSFSSEGNGLRFSETGFSKSYGTVRYVAIR</sequence>
<dbReference type="PANTHER" id="PTHR22588:SF3">
    <property type="entry name" value="VWFA DOMAIN-CONTAINING PROTEIN"/>
    <property type="match status" value="1"/>
</dbReference>
<keyword evidence="3" id="KW-1185">Reference proteome</keyword>
<dbReference type="Proteomes" id="UP000007875">
    <property type="component" value="Unassembled WGS sequence"/>
</dbReference>
<dbReference type="AlphaFoldDB" id="H2Y6Y9"/>
<dbReference type="SUPFAM" id="SSF53300">
    <property type="entry name" value="vWA-like"/>
    <property type="match status" value="1"/>
</dbReference>
<dbReference type="PANTHER" id="PTHR22588">
    <property type="entry name" value="VWFA DOMAIN-CONTAINING PROTEIN"/>
    <property type="match status" value="1"/>
</dbReference>
<accession>H2Y6Y9</accession>
<evidence type="ECO:0000313" key="3">
    <source>
        <dbReference type="Proteomes" id="UP000007875"/>
    </source>
</evidence>
<dbReference type="PROSITE" id="PS50234">
    <property type="entry name" value="VWFA"/>
    <property type="match status" value="1"/>
</dbReference>
<reference evidence="3" key="1">
    <citation type="submission" date="2003-08" db="EMBL/GenBank/DDBJ databases">
        <authorList>
            <person name="Birren B."/>
            <person name="Nusbaum C."/>
            <person name="Abebe A."/>
            <person name="Abouelleil A."/>
            <person name="Adekoya E."/>
            <person name="Ait-zahra M."/>
            <person name="Allen N."/>
            <person name="Allen T."/>
            <person name="An P."/>
            <person name="Anderson M."/>
            <person name="Anderson S."/>
            <person name="Arachchi H."/>
            <person name="Armbruster J."/>
            <person name="Bachantsang P."/>
            <person name="Baldwin J."/>
            <person name="Barry A."/>
            <person name="Bayul T."/>
            <person name="Blitshsteyn B."/>
            <person name="Bloom T."/>
            <person name="Blye J."/>
            <person name="Boguslavskiy L."/>
            <person name="Borowsky M."/>
            <person name="Boukhgalter B."/>
            <person name="Brunache A."/>
            <person name="Butler J."/>
            <person name="Calixte N."/>
            <person name="Calvo S."/>
            <person name="Camarata J."/>
            <person name="Campo K."/>
            <person name="Chang J."/>
            <person name="Cheshatsang Y."/>
            <person name="Citroen M."/>
            <person name="Collymore A."/>
            <person name="Considine T."/>
            <person name="Cook A."/>
            <person name="Cooke P."/>
            <person name="Corum B."/>
            <person name="Cuomo C."/>
            <person name="David R."/>
            <person name="Dawoe T."/>
            <person name="Degray S."/>
            <person name="Dodge S."/>
            <person name="Dooley K."/>
            <person name="Dorje P."/>
            <person name="Dorjee K."/>
            <person name="Dorris L."/>
            <person name="Duffey N."/>
            <person name="Dupes A."/>
            <person name="Elkins T."/>
            <person name="Engels R."/>
            <person name="Erickson J."/>
            <person name="Farina A."/>
            <person name="Faro S."/>
            <person name="Ferreira P."/>
            <person name="Fischer H."/>
            <person name="Fitzgerald M."/>
            <person name="Foley K."/>
            <person name="Gage D."/>
            <person name="Galagan J."/>
            <person name="Gearin G."/>
            <person name="Gnerre S."/>
            <person name="Gnirke A."/>
            <person name="Goyette A."/>
            <person name="Graham J."/>
            <person name="Grandbois E."/>
            <person name="Gyaltsen K."/>
            <person name="Hafez N."/>
            <person name="Hagopian D."/>
            <person name="Hagos B."/>
            <person name="Hall J."/>
            <person name="Hatcher B."/>
            <person name="Heller A."/>
            <person name="Higgins H."/>
            <person name="Honan T."/>
            <person name="Horn A."/>
            <person name="Houde N."/>
            <person name="Hughes L."/>
            <person name="Hulme W."/>
            <person name="Husby E."/>
            <person name="Iliev I."/>
            <person name="Jaffe D."/>
            <person name="Jones C."/>
            <person name="Kamal M."/>
            <person name="Kamat A."/>
            <person name="Kamvysselis M."/>
            <person name="Karlsson E."/>
            <person name="Kells C."/>
            <person name="Kieu A."/>
            <person name="Kisner P."/>
            <person name="Kodira C."/>
            <person name="Kulbokas E."/>
            <person name="Labutti K."/>
            <person name="Lama D."/>
            <person name="Landers T."/>
            <person name="Leger J."/>
            <person name="Levine S."/>
            <person name="Lewis D."/>
            <person name="Lewis T."/>
            <person name="Lindblad-toh K."/>
            <person name="Liu X."/>
            <person name="Lokyitsang T."/>
            <person name="Lokyitsang Y."/>
            <person name="Lucien O."/>
            <person name="Lui A."/>
            <person name="Ma L.J."/>
            <person name="Mabbitt R."/>
            <person name="Macdonald J."/>
            <person name="Maclean C."/>
            <person name="Major J."/>
            <person name="Manning J."/>
            <person name="Marabella R."/>
            <person name="Maru K."/>
            <person name="Matthews C."/>
            <person name="Mauceli E."/>
            <person name="Mccarthy M."/>
            <person name="Mcdonough S."/>
            <person name="Mcghee T."/>
            <person name="Meldrim J."/>
            <person name="Meneus L."/>
            <person name="Mesirov J."/>
            <person name="Mihalev A."/>
            <person name="Mihova T."/>
            <person name="Mikkelsen T."/>
            <person name="Mlenga V."/>
            <person name="Moru K."/>
            <person name="Mozes J."/>
            <person name="Mulrain L."/>
            <person name="Munson G."/>
            <person name="Naylor J."/>
            <person name="Newes C."/>
            <person name="Nguyen C."/>
            <person name="Nguyen N."/>
            <person name="Nguyen T."/>
            <person name="Nicol R."/>
            <person name="Nielsen C."/>
            <person name="Nizzari M."/>
            <person name="Norbu C."/>
            <person name="Norbu N."/>
            <person name="O'donnell P."/>
            <person name="Okoawo O."/>
            <person name="O'leary S."/>
            <person name="Omotosho B."/>
            <person name="O'neill K."/>
            <person name="Osman S."/>
            <person name="Parker S."/>
            <person name="Perrin D."/>
            <person name="Phunkhang P."/>
            <person name="Piqani B."/>
            <person name="Purcell S."/>
            <person name="Rachupka T."/>
            <person name="Ramasamy U."/>
            <person name="Rameau R."/>
            <person name="Ray V."/>
            <person name="Raymond C."/>
            <person name="Retta R."/>
            <person name="Richardson S."/>
            <person name="Rise C."/>
            <person name="Rodriguez J."/>
            <person name="Rogers J."/>
            <person name="Rogov P."/>
            <person name="Rutman M."/>
            <person name="Schupbach R."/>
            <person name="Seaman C."/>
            <person name="Settipalli S."/>
            <person name="Sharpe T."/>
            <person name="Sheridan J."/>
            <person name="Sherpa N."/>
            <person name="Shi J."/>
            <person name="Smirnov S."/>
            <person name="Smith C."/>
            <person name="Sougnez C."/>
            <person name="Spencer B."/>
            <person name="Stalker J."/>
            <person name="Stange-thomann N."/>
            <person name="Stavropoulos S."/>
            <person name="Stetson K."/>
            <person name="Stone C."/>
            <person name="Stone S."/>
            <person name="Stubbs M."/>
            <person name="Talamas J."/>
            <person name="Tchuinga P."/>
            <person name="Tenzing P."/>
            <person name="Tesfaye S."/>
            <person name="Theodore J."/>
            <person name="Thoulutsang Y."/>
            <person name="Topham K."/>
            <person name="Towey S."/>
            <person name="Tsamla T."/>
            <person name="Tsomo N."/>
            <person name="Vallee D."/>
            <person name="Vassiliev H."/>
            <person name="Venkataraman V."/>
            <person name="Vinson J."/>
            <person name="Vo A."/>
            <person name="Wade C."/>
            <person name="Wang S."/>
            <person name="Wangchuk T."/>
            <person name="Wangdi T."/>
            <person name="Whittaker C."/>
            <person name="Wilkinson J."/>
            <person name="Wu Y."/>
            <person name="Wyman D."/>
            <person name="Yadav S."/>
            <person name="Yang S."/>
            <person name="Yang X."/>
            <person name="Yeager S."/>
            <person name="Yee E."/>
            <person name="Young G."/>
            <person name="Zainoun J."/>
            <person name="Zembeck L."/>
            <person name="Zimmer A."/>
            <person name="Zody M."/>
            <person name="Lander E."/>
        </authorList>
    </citation>
    <scope>NUCLEOTIDE SEQUENCE [LARGE SCALE GENOMIC DNA]</scope>
</reference>
<reference evidence="2" key="3">
    <citation type="submission" date="2025-09" db="UniProtKB">
        <authorList>
            <consortium name="Ensembl"/>
        </authorList>
    </citation>
    <scope>IDENTIFICATION</scope>
</reference>
<proteinExistence type="predicted"/>
<dbReference type="GeneTree" id="ENSGT00660000095843"/>
<dbReference type="InterPro" id="IPR002035">
    <property type="entry name" value="VWF_A"/>
</dbReference>
<reference evidence="2" key="2">
    <citation type="submission" date="2025-08" db="UniProtKB">
        <authorList>
            <consortium name="Ensembl"/>
        </authorList>
    </citation>
    <scope>IDENTIFICATION</scope>
</reference>
<protein>
    <recommendedName>
        <fullName evidence="1">VWFA domain-containing protein</fullName>
    </recommendedName>
</protein>
<organism evidence="2 3">
    <name type="scientific">Ciona savignyi</name>
    <name type="common">Pacific transparent sea squirt</name>
    <dbReference type="NCBI Taxonomy" id="51511"/>
    <lineage>
        <taxon>Eukaryota</taxon>
        <taxon>Metazoa</taxon>
        <taxon>Chordata</taxon>
        <taxon>Tunicata</taxon>
        <taxon>Ascidiacea</taxon>
        <taxon>Phlebobranchia</taxon>
        <taxon>Cionidae</taxon>
        <taxon>Ciona</taxon>
    </lineage>
</organism>
<dbReference type="Pfam" id="PF00092">
    <property type="entry name" value="VWA"/>
    <property type="match status" value="1"/>
</dbReference>
<feature type="domain" description="VWFA" evidence="1">
    <location>
        <begin position="1"/>
        <end position="86"/>
    </location>
</feature>
<dbReference type="Ensembl" id="ENSCSAVT00000001098.1">
    <property type="protein sequence ID" value="ENSCSAVP00000001087.1"/>
    <property type="gene ID" value="ENSCSAVG00000000606.1"/>
</dbReference>
<dbReference type="InterPro" id="IPR052229">
    <property type="entry name" value="Collagen-VI/PIF"/>
</dbReference>
<evidence type="ECO:0000313" key="2">
    <source>
        <dbReference type="Ensembl" id="ENSCSAVP00000001087.1"/>
    </source>
</evidence>
<dbReference type="InterPro" id="IPR036465">
    <property type="entry name" value="vWFA_dom_sf"/>
</dbReference>
<evidence type="ECO:0000259" key="1">
    <source>
        <dbReference type="PROSITE" id="PS50234"/>
    </source>
</evidence>
<dbReference type="HOGENOM" id="CLU_1937373_0_0_1"/>